<protein>
    <submittedName>
        <fullName evidence="2">Uncharacterized protein</fullName>
    </submittedName>
</protein>
<evidence type="ECO:0000256" key="1">
    <source>
        <dbReference type="SAM" id="Phobius"/>
    </source>
</evidence>
<dbReference type="Proteomes" id="UP000239990">
    <property type="component" value="Unassembled WGS sequence"/>
</dbReference>
<keyword evidence="1" id="KW-0472">Membrane</keyword>
<organism evidence="2 3">
    <name type="scientific">Achromobacter spanius</name>
    <dbReference type="NCBI Taxonomy" id="217203"/>
    <lineage>
        <taxon>Bacteria</taxon>
        <taxon>Pseudomonadati</taxon>
        <taxon>Pseudomonadota</taxon>
        <taxon>Betaproteobacteria</taxon>
        <taxon>Burkholderiales</taxon>
        <taxon>Alcaligenaceae</taxon>
        <taxon>Achromobacter</taxon>
    </lineage>
</organism>
<reference evidence="2 3" key="1">
    <citation type="submission" date="2018-02" db="EMBL/GenBank/DDBJ databases">
        <title>Draft Genome of Achromobacter spanius stain 6.</title>
        <authorList>
            <person name="Gunasekera T.S."/>
            <person name="Radwan O."/>
            <person name="Ruiz O.N."/>
        </authorList>
    </citation>
    <scope>NUCLEOTIDE SEQUENCE [LARGE SCALE GENOMIC DNA]</scope>
    <source>
        <strain evidence="2 3">6</strain>
    </source>
</reference>
<name>A0A2S5GZ22_9BURK</name>
<proteinExistence type="predicted"/>
<gene>
    <name evidence="2" type="ORF">C4E15_03030</name>
</gene>
<sequence>MKKIIWLTFAVLAALWTGLVALTLQLTDWVLATIATAQVPGTALDTSQWVAPAWAAGWLDPAWLQTLQGGLVWAAQGLNQVLPVAGSLGTLIAVVGWIFWGFIIAGLLVLALILHWLAGKRQQANAAQSRQVV</sequence>
<accession>A0A2S5GZ22</accession>
<dbReference type="RefSeq" id="WP_046806786.1">
    <property type="nucleotide sequence ID" value="NZ_PREU01000001.1"/>
</dbReference>
<feature type="transmembrane region" description="Helical" evidence="1">
    <location>
        <begin position="97"/>
        <end position="118"/>
    </location>
</feature>
<dbReference type="AlphaFoldDB" id="A0A2S5GZ22"/>
<keyword evidence="1" id="KW-0812">Transmembrane</keyword>
<evidence type="ECO:0000313" key="2">
    <source>
        <dbReference type="EMBL" id="PPA78258.1"/>
    </source>
</evidence>
<keyword evidence="1" id="KW-1133">Transmembrane helix</keyword>
<dbReference type="OrthoDB" id="8527614at2"/>
<evidence type="ECO:0000313" key="3">
    <source>
        <dbReference type="Proteomes" id="UP000239990"/>
    </source>
</evidence>
<dbReference type="EMBL" id="PREU01000001">
    <property type="protein sequence ID" value="PPA78258.1"/>
    <property type="molecule type" value="Genomic_DNA"/>
</dbReference>
<comment type="caution">
    <text evidence="2">The sequence shown here is derived from an EMBL/GenBank/DDBJ whole genome shotgun (WGS) entry which is preliminary data.</text>
</comment>